<dbReference type="Gene3D" id="3.30.2310.20">
    <property type="entry name" value="RelE-like"/>
    <property type="match status" value="1"/>
</dbReference>
<dbReference type="NCBIfam" id="TIGR02385">
    <property type="entry name" value="RelE_StbE"/>
    <property type="match status" value="1"/>
</dbReference>
<protein>
    <submittedName>
        <fullName evidence="2">Uncharacterized protein</fullName>
    </submittedName>
</protein>
<dbReference type="InterPro" id="IPR035093">
    <property type="entry name" value="RelE/ParE_toxin_dom_sf"/>
</dbReference>
<evidence type="ECO:0000313" key="3">
    <source>
        <dbReference type="Proteomes" id="UP000178925"/>
    </source>
</evidence>
<proteinExistence type="predicted"/>
<evidence type="ECO:0000313" key="2">
    <source>
        <dbReference type="EMBL" id="OGF27169.1"/>
    </source>
</evidence>
<accession>A0A1F5SKI9</accession>
<evidence type="ECO:0000256" key="1">
    <source>
        <dbReference type="ARBA" id="ARBA00022649"/>
    </source>
</evidence>
<organism evidence="2 3">
    <name type="scientific">Candidatus Falkowbacteria bacterium RIFOXYA2_FULL_47_9</name>
    <dbReference type="NCBI Taxonomy" id="1797995"/>
    <lineage>
        <taxon>Bacteria</taxon>
        <taxon>Candidatus Falkowiibacteriota</taxon>
    </lineage>
</organism>
<gene>
    <name evidence="2" type="ORF">A2242_04345</name>
</gene>
<name>A0A1F5SKI9_9BACT</name>
<keyword evidence="1" id="KW-1277">Toxin-antitoxin system</keyword>
<dbReference type="AlphaFoldDB" id="A0A1F5SKI9"/>
<dbReference type="Proteomes" id="UP000178925">
    <property type="component" value="Unassembled WGS sequence"/>
</dbReference>
<dbReference type="InterPro" id="IPR007712">
    <property type="entry name" value="RelE/ParE_toxin"/>
</dbReference>
<dbReference type="STRING" id="1797995.A2242_04345"/>
<comment type="caution">
    <text evidence="2">The sequence shown here is derived from an EMBL/GenBank/DDBJ whole genome shotgun (WGS) entry which is preliminary data.</text>
</comment>
<dbReference type="SUPFAM" id="SSF143011">
    <property type="entry name" value="RelE-like"/>
    <property type="match status" value="1"/>
</dbReference>
<sequence>MEIIYSPKFAREYKNLPSEIKEVAEEKEEIFRRDPFDACLKTHKLHGKLNDFWSFSIGYKYRVVFEFGKNNVVYFHLAGNHKIYQ</sequence>
<dbReference type="EMBL" id="MFGC01000028">
    <property type="protein sequence ID" value="OGF27169.1"/>
    <property type="molecule type" value="Genomic_DNA"/>
</dbReference>
<reference evidence="2 3" key="1">
    <citation type="journal article" date="2016" name="Nat. Commun.">
        <title>Thousands of microbial genomes shed light on interconnected biogeochemical processes in an aquifer system.</title>
        <authorList>
            <person name="Anantharaman K."/>
            <person name="Brown C.T."/>
            <person name="Hug L.A."/>
            <person name="Sharon I."/>
            <person name="Castelle C.J."/>
            <person name="Probst A.J."/>
            <person name="Thomas B.C."/>
            <person name="Singh A."/>
            <person name="Wilkins M.J."/>
            <person name="Karaoz U."/>
            <person name="Brodie E.L."/>
            <person name="Williams K.H."/>
            <person name="Hubbard S.S."/>
            <person name="Banfield J.F."/>
        </authorList>
    </citation>
    <scope>NUCLEOTIDE SEQUENCE [LARGE SCALE GENOMIC DNA]</scope>
</reference>